<dbReference type="EMBL" id="JRHH01000001">
    <property type="protein sequence ID" value="KGD69602.1"/>
    <property type="molecule type" value="Genomic_DNA"/>
</dbReference>
<evidence type="ECO:0000313" key="2">
    <source>
        <dbReference type="Proteomes" id="UP000029554"/>
    </source>
</evidence>
<dbReference type="Proteomes" id="UP000029554">
    <property type="component" value="Unassembled WGS sequence"/>
</dbReference>
<organism evidence="1 2">
    <name type="scientific">Flavobacterium aquatile LMG 4008 = ATCC 11947</name>
    <dbReference type="NCBI Taxonomy" id="1453498"/>
    <lineage>
        <taxon>Bacteria</taxon>
        <taxon>Pseudomonadati</taxon>
        <taxon>Bacteroidota</taxon>
        <taxon>Flavobacteriia</taxon>
        <taxon>Flavobacteriales</taxon>
        <taxon>Flavobacteriaceae</taxon>
        <taxon>Flavobacterium</taxon>
    </lineage>
</organism>
<dbReference type="OrthoDB" id="1366929at2"/>
<dbReference type="RefSeq" id="WP_035123948.1">
    <property type="nucleotide sequence ID" value="NZ_JRHH01000001.1"/>
</dbReference>
<protein>
    <submittedName>
        <fullName evidence="1">Uncharacterized protein</fullName>
    </submittedName>
</protein>
<keyword evidence="2" id="KW-1185">Reference proteome</keyword>
<evidence type="ECO:0000313" key="1">
    <source>
        <dbReference type="EMBL" id="KGD69602.1"/>
    </source>
</evidence>
<gene>
    <name evidence="1" type="ORF">LG45_02265</name>
</gene>
<dbReference type="eggNOG" id="ENOG5033W5R">
    <property type="taxonomic scope" value="Bacteria"/>
</dbReference>
<name>A0A095SYK1_9FLAO</name>
<comment type="caution">
    <text evidence="1">The sequence shown here is derived from an EMBL/GenBank/DDBJ whole genome shotgun (WGS) entry which is preliminary data.</text>
</comment>
<proteinExistence type="predicted"/>
<sequence length="258" mass="30823">MNFKIFFLILSTQFLFAQEKPIVFENNAKAYSNKNFDEFSNERSFCDLTISQDSTFSFYSRPHLSCYTWNEIKGKWKKEKNIYTFLSEYQVTENDTRLTFAKDSTKKYLLKFATDKKSTLKNRSIKIVYMYDFYAEIKIDDIEKIMSFNQDNSIEIPFDEIPNHEKLASFRIEYFLSASEKRYQYITESKMVNVKERDIPNIVEIEFVEQPKKEMVYRTTIGKLEGDKLEIVSSVKTKPSLPEYLTEIGFEKYYELRK</sequence>
<dbReference type="AlphaFoldDB" id="A0A095SYK1"/>
<reference evidence="1 2" key="1">
    <citation type="submission" date="2014-09" db="EMBL/GenBank/DDBJ databases">
        <title>Whole Genome Shotgun of Flavobacterium aquatile LMG 4008.</title>
        <authorList>
            <person name="Gale A.N."/>
            <person name="Pipes S.E."/>
            <person name="Newman J.D."/>
        </authorList>
    </citation>
    <scope>NUCLEOTIDE SEQUENCE [LARGE SCALE GENOMIC DNA]</scope>
    <source>
        <strain evidence="1 2">LMG 4008</strain>
    </source>
</reference>
<accession>A0A095SYK1</accession>